<evidence type="ECO:0000313" key="3">
    <source>
        <dbReference type="Proteomes" id="UP001597417"/>
    </source>
</evidence>
<name>A0ABW5FIZ4_9PSEU</name>
<dbReference type="EMBL" id="JBHUKR010000002">
    <property type="protein sequence ID" value="MFD2414953.1"/>
    <property type="molecule type" value="Genomic_DNA"/>
</dbReference>
<gene>
    <name evidence="2" type="ORF">ACFSXZ_01280</name>
</gene>
<dbReference type="Proteomes" id="UP001597417">
    <property type="component" value="Unassembled WGS sequence"/>
</dbReference>
<feature type="region of interest" description="Disordered" evidence="1">
    <location>
        <begin position="1"/>
        <end position="30"/>
    </location>
</feature>
<dbReference type="RefSeq" id="WP_378260280.1">
    <property type="nucleotide sequence ID" value="NZ_JBHUKR010000002.1"/>
</dbReference>
<organism evidence="2 3">
    <name type="scientific">Amycolatopsis pigmentata</name>
    <dbReference type="NCBI Taxonomy" id="450801"/>
    <lineage>
        <taxon>Bacteria</taxon>
        <taxon>Bacillati</taxon>
        <taxon>Actinomycetota</taxon>
        <taxon>Actinomycetes</taxon>
        <taxon>Pseudonocardiales</taxon>
        <taxon>Pseudonocardiaceae</taxon>
        <taxon>Amycolatopsis</taxon>
    </lineage>
</organism>
<evidence type="ECO:0000256" key="1">
    <source>
        <dbReference type="SAM" id="MobiDB-lite"/>
    </source>
</evidence>
<proteinExistence type="predicted"/>
<protein>
    <submittedName>
        <fullName evidence="2">Uncharacterized protein</fullName>
    </submittedName>
</protein>
<sequence>MTGAVINPVALPPTRVQDGRSPSASRQPLPLPAVLARVQGRRCTGWQRWTAVDESPTAQCPALYAG</sequence>
<keyword evidence="3" id="KW-1185">Reference proteome</keyword>
<comment type="caution">
    <text evidence="2">The sequence shown here is derived from an EMBL/GenBank/DDBJ whole genome shotgun (WGS) entry which is preliminary data.</text>
</comment>
<accession>A0ABW5FIZ4</accession>
<reference evidence="3" key="1">
    <citation type="journal article" date="2019" name="Int. J. Syst. Evol. Microbiol.">
        <title>The Global Catalogue of Microorganisms (GCM) 10K type strain sequencing project: providing services to taxonomists for standard genome sequencing and annotation.</title>
        <authorList>
            <consortium name="The Broad Institute Genomics Platform"/>
            <consortium name="The Broad Institute Genome Sequencing Center for Infectious Disease"/>
            <person name="Wu L."/>
            <person name="Ma J."/>
        </authorList>
    </citation>
    <scope>NUCLEOTIDE SEQUENCE [LARGE SCALE GENOMIC DNA]</scope>
    <source>
        <strain evidence="3">CGMCC 4.7645</strain>
    </source>
</reference>
<evidence type="ECO:0000313" key="2">
    <source>
        <dbReference type="EMBL" id="MFD2414953.1"/>
    </source>
</evidence>